<dbReference type="Proteomes" id="UP000075902">
    <property type="component" value="Unassembled WGS sequence"/>
</dbReference>
<evidence type="ECO:0000313" key="3">
    <source>
        <dbReference type="Proteomes" id="UP000075902"/>
    </source>
</evidence>
<feature type="compositionally biased region" description="Low complexity" evidence="1">
    <location>
        <begin position="52"/>
        <end position="62"/>
    </location>
</feature>
<evidence type="ECO:0000256" key="1">
    <source>
        <dbReference type="SAM" id="MobiDB-lite"/>
    </source>
</evidence>
<protein>
    <submittedName>
        <fullName evidence="2">Uncharacterized protein</fullName>
    </submittedName>
</protein>
<dbReference type="EnsemblMetazoa" id="AMEC017446-RA">
    <property type="protein sequence ID" value="AMEC017446-PA"/>
    <property type="gene ID" value="AMEC017446"/>
</dbReference>
<reference evidence="2" key="2">
    <citation type="submission" date="2020-05" db="UniProtKB">
        <authorList>
            <consortium name="EnsemblMetazoa"/>
        </authorList>
    </citation>
    <scope>IDENTIFICATION</scope>
    <source>
        <strain evidence="2">CM1001059</strain>
    </source>
</reference>
<accession>A0A182UBK7</accession>
<dbReference type="VEuPathDB" id="VectorBase:AMEC017446"/>
<name>A0A182UBK7_9DIPT</name>
<keyword evidence="3" id="KW-1185">Reference proteome</keyword>
<proteinExistence type="predicted"/>
<evidence type="ECO:0000313" key="2">
    <source>
        <dbReference type="EnsemblMetazoa" id="AMEC017446-PA"/>
    </source>
</evidence>
<feature type="region of interest" description="Disordered" evidence="1">
    <location>
        <begin position="52"/>
        <end position="73"/>
    </location>
</feature>
<organism evidence="2 3">
    <name type="scientific">Anopheles melas</name>
    <dbReference type="NCBI Taxonomy" id="34690"/>
    <lineage>
        <taxon>Eukaryota</taxon>
        <taxon>Metazoa</taxon>
        <taxon>Ecdysozoa</taxon>
        <taxon>Arthropoda</taxon>
        <taxon>Hexapoda</taxon>
        <taxon>Insecta</taxon>
        <taxon>Pterygota</taxon>
        <taxon>Neoptera</taxon>
        <taxon>Endopterygota</taxon>
        <taxon>Diptera</taxon>
        <taxon>Nematocera</taxon>
        <taxon>Culicoidea</taxon>
        <taxon>Culicidae</taxon>
        <taxon>Anophelinae</taxon>
        <taxon>Anopheles</taxon>
    </lineage>
</organism>
<feature type="region of interest" description="Disordered" evidence="1">
    <location>
        <begin position="1"/>
        <end position="35"/>
    </location>
</feature>
<sequence>MDWGERTNVDDQQSVDGLRAADLRHEPPAHQQQHLLQQPLQQPLLLPVQQLHTYMPQSTTPSQLPPPHHSPLSLAIPISDALRHRTVKVCKIQQSRSPQNPNEMKQCIR</sequence>
<dbReference type="AlphaFoldDB" id="A0A182UBK7"/>
<feature type="compositionally biased region" description="Basic and acidic residues" evidence="1">
    <location>
        <begin position="19"/>
        <end position="28"/>
    </location>
</feature>
<reference evidence="3" key="1">
    <citation type="submission" date="2014-01" db="EMBL/GenBank/DDBJ databases">
        <title>The Genome Sequence of Anopheles melas CM1001059_A (V2).</title>
        <authorList>
            <consortium name="The Broad Institute Genomics Platform"/>
            <person name="Neafsey D.E."/>
            <person name="Besansky N."/>
            <person name="Howell P."/>
            <person name="Walton C."/>
            <person name="Young S.K."/>
            <person name="Zeng Q."/>
            <person name="Gargeya S."/>
            <person name="Fitzgerald M."/>
            <person name="Haas B."/>
            <person name="Abouelleil A."/>
            <person name="Allen A.W."/>
            <person name="Alvarado L."/>
            <person name="Arachchi H.M."/>
            <person name="Berlin A.M."/>
            <person name="Chapman S.B."/>
            <person name="Gainer-Dewar J."/>
            <person name="Goldberg J."/>
            <person name="Griggs A."/>
            <person name="Gujja S."/>
            <person name="Hansen M."/>
            <person name="Howarth C."/>
            <person name="Imamovic A."/>
            <person name="Ireland A."/>
            <person name="Larimer J."/>
            <person name="McCowan C."/>
            <person name="Murphy C."/>
            <person name="Pearson M."/>
            <person name="Poon T.W."/>
            <person name="Priest M."/>
            <person name="Roberts A."/>
            <person name="Saif S."/>
            <person name="Shea T."/>
            <person name="Sisk P."/>
            <person name="Sykes S."/>
            <person name="Wortman J."/>
            <person name="Nusbaum C."/>
            <person name="Birren B."/>
        </authorList>
    </citation>
    <scope>NUCLEOTIDE SEQUENCE [LARGE SCALE GENOMIC DNA]</scope>
    <source>
        <strain evidence="3">CM1001059</strain>
    </source>
</reference>